<dbReference type="EMBL" id="QGGR01000011">
    <property type="protein sequence ID" value="PWK45149.1"/>
    <property type="molecule type" value="Genomic_DNA"/>
</dbReference>
<comment type="caution">
    <text evidence="1">The sequence shown here is derived from an EMBL/GenBank/DDBJ whole genome shotgun (WGS) entry which is preliminary data.</text>
</comment>
<proteinExistence type="predicted"/>
<reference evidence="1 2" key="1">
    <citation type="submission" date="2018-05" db="EMBL/GenBank/DDBJ databases">
        <title>Genomic Encyclopedia of Archaeal and Bacterial Type Strains, Phase II (KMG-II): from individual species to whole genera.</title>
        <authorList>
            <person name="Goeker M."/>
        </authorList>
    </citation>
    <scope>NUCLEOTIDE SEQUENCE [LARGE SCALE GENOMIC DNA]</scope>
    <source>
        <strain evidence="1 2">DSM 45184</strain>
    </source>
</reference>
<evidence type="ECO:0000313" key="2">
    <source>
        <dbReference type="Proteomes" id="UP000245697"/>
    </source>
</evidence>
<dbReference type="RefSeq" id="WP_203896377.1">
    <property type="nucleotide sequence ID" value="NZ_BONA01000061.1"/>
</dbReference>
<organism evidence="1 2">
    <name type="scientific">Actinoplanes xinjiangensis</name>
    <dbReference type="NCBI Taxonomy" id="512350"/>
    <lineage>
        <taxon>Bacteria</taxon>
        <taxon>Bacillati</taxon>
        <taxon>Actinomycetota</taxon>
        <taxon>Actinomycetes</taxon>
        <taxon>Micromonosporales</taxon>
        <taxon>Micromonosporaceae</taxon>
        <taxon>Actinoplanes</taxon>
    </lineage>
</organism>
<sequence length="281" mass="29395">MTATLAHLLVPSRAVVLACGGFLDQWRALGEPLSSRAMRAAATGGAHLRDWLAEAVVAPAGPGKLTVTARTRPGAYEPVDTIAGIDVDLDLPWPAVSGGAAPVVLGDLPVDPCGMIIGDAVALDSWVGFLPAARSVDGLADVRIGGRGAEEAWARYGAQPLPGLRNRNLHGWLDLPVTVAHERAAAINEWALTRGHFVQMAYVEPHSHHHLGSRAGRLDPLGAGVIEVAGCPVLCVGWAPSELQRFSAGRAFGQVYPVTLENVGGRATLRWTIPPATGPIV</sequence>
<protein>
    <submittedName>
        <fullName evidence="1">Uncharacterized protein</fullName>
    </submittedName>
</protein>
<gene>
    <name evidence="1" type="ORF">BC793_111123</name>
</gene>
<name>A0A316FCD4_9ACTN</name>
<evidence type="ECO:0000313" key="1">
    <source>
        <dbReference type="EMBL" id="PWK45149.1"/>
    </source>
</evidence>
<accession>A0A316FCD4</accession>
<keyword evidence="2" id="KW-1185">Reference proteome</keyword>
<dbReference type="AlphaFoldDB" id="A0A316FCD4"/>
<dbReference type="Proteomes" id="UP000245697">
    <property type="component" value="Unassembled WGS sequence"/>
</dbReference>